<feature type="compositionally biased region" description="Pro residues" evidence="1">
    <location>
        <begin position="249"/>
        <end position="262"/>
    </location>
</feature>
<feature type="region of interest" description="Disordered" evidence="1">
    <location>
        <begin position="293"/>
        <end position="375"/>
    </location>
</feature>
<protein>
    <submittedName>
        <fullName evidence="2">Uncharacterized protein</fullName>
    </submittedName>
</protein>
<feature type="compositionally biased region" description="Low complexity" evidence="1">
    <location>
        <begin position="214"/>
        <end position="230"/>
    </location>
</feature>
<feature type="region of interest" description="Disordered" evidence="1">
    <location>
        <begin position="121"/>
        <end position="145"/>
    </location>
</feature>
<evidence type="ECO:0000256" key="1">
    <source>
        <dbReference type="SAM" id="MobiDB-lite"/>
    </source>
</evidence>
<organism evidence="2 3">
    <name type="scientific">Favolaschia claudopus</name>
    <dbReference type="NCBI Taxonomy" id="2862362"/>
    <lineage>
        <taxon>Eukaryota</taxon>
        <taxon>Fungi</taxon>
        <taxon>Dikarya</taxon>
        <taxon>Basidiomycota</taxon>
        <taxon>Agaricomycotina</taxon>
        <taxon>Agaricomycetes</taxon>
        <taxon>Agaricomycetidae</taxon>
        <taxon>Agaricales</taxon>
        <taxon>Marasmiineae</taxon>
        <taxon>Mycenaceae</taxon>
        <taxon>Favolaschia</taxon>
    </lineage>
</organism>
<feature type="compositionally biased region" description="Basic and acidic residues" evidence="1">
    <location>
        <begin position="420"/>
        <end position="429"/>
    </location>
</feature>
<feature type="region of interest" description="Disordered" evidence="1">
    <location>
        <begin position="200"/>
        <end position="271"/>
    </location>
</feature>
<feature type="compositionally biased region" description="Low complexity" evidence="1">
    <location>
        <begin position="294"/>
        <end position="311"/>
    </location>
</feature>
<reference evidence="2 3" key="1">
    <citation type="journal article" date="2024" name="J Genomics">
        <title>Draft genome sequencing and assembly of Favolaschia claudopus CIRM-BRFM 2984 isolated from oak limbs.</title>
        <authorList>
            <person name="Navarro D."/>
            <person name="Drula E."/>
            <person name="Chaduli D."/>
            <person name="Cazenave R."/>
            <person name="Ahrendt S."/>
            <person name="Wang J."/>
            <person name="Lipzen A."/>
            <person name="Daum C."/>
            <person name="Barry K."/>
            <person name="Grigoriev I.V."/>
            <person name="Favel A."/>
            <person name="Rosso M.N."/>
            <person name="Martin F."/>
        </authorList>
    </citation>
    <scope>NUCLEOTIDE SEQUENCE [LARGE SCALE GENOMIC DNA]</scope>
    <source>
        <strain evidence="2 3">CIRM-BRFM 2984</strain>
    </source>
</reference>
<dbReference type="Proteomes" id="UP001362999">
    <property type="component" value="Unassembled WGS sequence"/>
</dbReference>
<feature type="region of interest" description="Disordered" evidence="1">
    <location>
        <begin position="420"/>
        <end position="519"/>
    </location>
</feature>
<evidence type="ECO:0000313" key="2">
    <source>
        <dbReference type="EMBL" id="KAK7038249.1"/>
    </source>
</evidence>
<feature type="compositionally biased region" description="Polar residues" evidence="1">
    <location>
        <begin position="312"/>
        <end position="335"/>
    </location>
</feature>
<accession>A0AAW0CDX9</accession>
<dbReference type="AlphaFoldDB" id="A0AAW0CDX9"/>
<evidence type="ECO:0000313" key="3">
    <source>
        <dbReference type="Proteomes" id="UP001362999"/>
    </source>
</evidence>
<comment type="caution">
    <text evidence="2">The sequence shown here is derived from an EMBL/GenBank/DDBJ whole genome shotgun (WGS) entry which is preliminary data.</text>
</comment>
<name>A0AAW0CDX9_9AGAR</name>
<gene>
    <name evidence="2" type="ORF">R3P38DRAFT_2905255</name>
</gene>
<feature type="region of interest" description="Disordered" evidence="1">
    <location>
        <begin position="23"/>
        <end position="107"/>
    </location>
</feature>
<feature type="compositionally biased region" description="Acidic residues" evidence="1">
    <location>
        <begin position="200"/>
        <end position="213"/>
    </location>
</feature>
<dbReference type="EMBL" id="JAWWNJ010000017">
    <property type="protein sequence ID" value="KAK7038249.1"/>
    <property type="molecule type" value="Genomic_DNA"/>
</dbReference>
<keyword evidence="3" id="KW-1185">Reference proteome</keyword>
<proteinExistence type="predicted"/>
<sequence>MNRNVKASEPSAAPLRAKIAQFESKGGVPKPRGAFDSFGSAAPPQHHQQRRELYGNQMKPVWVPNAKAGASGSRNERREARRAGMVLGEKAPEIQLPSPPESPPAEEEEVPIIHFVESAEQTLEDEESPIAPRPVSSEQLSEEEELPIIQPVASTEQMSEEQDIPIAQAVVSAEQVPEEEEDDFQEGYEYVYEIPMILEGSDEEELEEEESFVDESPPSSPSSPVDRLPPTVTETAPNMASPIIAKQVPPLPPSPPLSPPMPELSTPKISPLPSRIVDLRVATDTRYGTVVIVAPPRTSSSSSTPASSPISERQQTNPHSPSLAFNKSQGQTFSSVVHPRVRQKPARVIRSPGLPAHPRQNLMRTPPTPSSPTYMSRMSKADLRTLMANAAELERKLVAGELPAEVVRRLSVRPVLVRVDESAGEEQRASRSTAPVGSGDAVPVEGKKHSRFRLNPLKQSARSKSRKRDKEKEESNNSNPRPGQAETTWFSDMSWRKLANTSRQKGTLESAPQAVVGVP</sequence>